<dbReference type="OrthoDB" id="10047268at2759"/>
<dbReference type="AlphaFoldDB" id="S6G0C9"/>
<dbReference type="ChiTaRS" id="SAMSN1">
    <property type="organism name" value="human"/>
</dbReference>
<name>S6G0C9_HUMAN</name>
<feature type="region of interest" description="Disordered" evidence="1">
    <location>
        <begin position="1"/>
        <end position="32"/>
    </location>
</feature>
<accession>S6G0C9</accession>
<dbReference type="EMBL" id="HG380512">
    <property type="protein sequence ID" value="CDG37812.1"/>
    <property type="molecule type" value="mRNA"/>
</dbReference>
<gene>
    <name evidence="2" type="primary">SAMSN1</name>
</gene>
<evidence type="ECO:0000313" key="2">
    <source>
        <dbReference type="EMBL" id="CDG37812.1"/>
    </source>
</evidence>
<reference evidence="2" key="1">
    <citation type="submission" date="2013-07" db="EMBL/GenBank/DDBJ databases">
        <title>Analysis of Expression on human chromosome 21, ALE-HSA21: a pilot integrated web portal.</title>
        <authorList>
            <person name="Costa V."/>
            <person name="Scarpato M."/>
            <person name="Ambrosio M.R."/>
            <person name="Esposito R."/>
            <person name="Aprile M."/>
            <person name="Ciccodicola A."/>
        </authorList>
    </citation>
    <scope>NUCLEOTIDE SEQUENCE</scope>
    <source>
        <tissue evidence="2">Endothelial progenitor cells</tissue>
    </source>
</reference>
<evidence type="ECO:0000256" key="1">
    <source>
        <dbReference type="SAM" id="MobiDB-lite"/>
    </source>
</evidence>
<feature type="compositionally biased region" description="Basic residues" evidence="1">
    <location>
        <begin position="15"/>
        <end position="25"/>
    </location>
</feature>
<protein>
    <submittedName>
        <fullName evidence="2">SAM domain, SH3 domain and nuclear localization signals 1</fullName>
    </submittedName>
</protein>
<proteinExistence type="evidence at transcript level"/>
<organism evidence="2">
    <name type="scientific">Homo sapiens</name>
    <name type="common">Human</name>
    <dbReference type="NCBI Taxonomy" id="9606"/>
    <lineage>
        <taxon>Eukaryota</taxon>
        <taxon>Metazoa</taxon>
        <taxon>Chordata</taxon>
        <taxon>Craniata</taxon>
        <taxon>Vertebrata</taxon>
        <taxon>Euteleostomi</taxon>
        <taxon>Mammalia</taxon>
        <taxon>Eutheria</taxon>
        <taxon>Euarchontoglires</taxon>
        <taxon>Primates</taxon>
        <taxon>Haplorrhini</taxon>
        <taxon>Catarrhini</taxon>
        <taxon>Hominidae</taxon>
        <taxon>Homo</taxon>
    </lineage>
</organism>
<sequence>MLKRKPSNVSEKEKHQKPKLFKSKKMNLSPYP</sequence>
<dbReference type="PeptideAtlas" id="S6G0C9"/>